<dbReference type="GO" id="GO:0006351">
    <property type="term" value="P:DNA-templated transcription"/>
    <property type="evidence" value="ECO:0007669"/>
    <property type="project" value="InterPro"/>
</dbReference>
<dbReference type="InterPro" id="IPR007219">
    <property type="entry name" value="XnlR_reg_dom"/>
</dbReference>
<feature type="compositionally biased region" description="Basic and acidic residues" evidence="5">
    <location>
        <begin position="1"/>
        <end position="16"/>
    </location>
</feature>
<accession>A0A2I2GE55</accession>
<reference evidence="7 8" key="1">
    <citation type="submission" date="2016-12" db="EMBL/GenBank/DDBJ databases">
        <title>The genomes of Aspergillus section Nigri reveals drivers in fungal speciation.</title>
        <authorList>
            <consortium name="DOE Joint Genome Institute"/>
            <person name="Vesth T.C."/>
            <person name="Nybo J."/>
            <person name="Theobald S."/>
            <person name="Brandl J."/>
            <person name="Frisvad J.C."/>
            <person name="Nielsen K.F."/>
            <person name="Lyhne E.K."/>
            <person name="Kogle M.E."/>
            <person name="Kuo A."/>
            <person name="Riley R."/>
            <person name="Clum A."/>
            <person name="Nolan M."/>
            <person name="Lipzen A."/>
            <person name="Salamov A."/>
            <person name="Henrissat B."/>
            <person name="Wiebenga A."/>
            <person name="De Vries R.P."/>
            <person name="Grigoriev I.V."/>
            <person name="Mortensen U.H."/>
            <person name="Andersen M.R."/>
            <person name="Baker S.E."/>
        </authorList>
    </citation>
    <scope>NUCLEOTIDE SEQUENCE [LARGE SCALE GENOMIC DNA]</scope>
    <source>
        <strain evidence="7 8">IBT 23096</strain>
    </source>
</reference>
<dbReference type="RefSeq" id="XP_024706491.1">
    <property type="nucleotide sequence ID" value="XM_024846652.1"/>
</dbReference>
<comment type="caution">
    <text evidence="7">The sequence shown here is derived from an EMBL/GenBank/DDBJ whole genome shotgun (WGS) entry which is preliminary data.</text>
</comment>
<evidence type="ECO:0000256" key="3">
    <source>
        <dbReference type="ARBA" id="ARBA00023163"/>
    </source>
</evidence>
<keyword evidence="3" id="KW-0804">Transcription</keyword>
<dbReference type="PANTHER" id="PTHR47424:SF3">
    <property type="entry name" value="REGULATORY PROTEIN GAL4"/>
    <property type="match status" value="1"/>
</dbReference>
<feature type="region of interest" description="Disordered" evidence="5">
    <location>
        <begin position="88"/>
        <end position="118"/>
    </location>
</feature>
<dbReference type="PANTHER" id="PTHR47424">
    <property type="entry name" value="REGULATORY PROTEIN GAL4"/>
    <property type="match status" value="1"/>
</dbReference>
<evidence type="ECO:0000256" key="4">
    <source>
        <dbReference type="ARBA" id="ARBA00023242"/>
    </source>
</evidence>
<dbReference type="STRING" id="1392250.A0A2I2GE55"/>
<dbReference type="GO" id="GO:0008270">
    <property type="term" value="F:zinc ion binding"/>
    <property type="evidence" value="ECO:0007669"/>
    <property type="project" value="InterPro"/>
</dbReference>
<proteinExistence type="predicted"/>
<dbReference type="VEuPathDB" id="FungiDB:P170DRAFT_406892"/>
<feature type="compositionally biased region" description="Polar residues" evidence="5">
    <location>
        <begin position="90"/>
        <end position="108"/>
    </location>
</feature>
<dbReference type="CDD" id="cd12148">
    <property type="entry name" value="fungal_TF_MHR"/>
    <property type="match status" value="1"/>
</dbReference>
<protein>
    <recommendedName>
        <fullName evidence="6">Xylanolytic transcriptional activator regulatory domain-containing protein</fullName>
    </recommendedName>
</protein>
<evidence type="ECO:0000256" key="2">
    <source>
        <dbReference type="ARBA" id="ARBA00023125"/>
    </source>
</evidence>
<organism evidence="7 8">
    <name type="scientific">Aspergillus steynii IBT 23096</name>
    <dbReference type="NCBI Taxonomy" id="1392250"/>
    <lineage>
        <taxon>Eukaryota</taxon>
        <taxon>Fungi</taxon>
        <taxon>Dikarya</taxon>
        <taxon>Ascomycota</taxon>
        <taxon>Pezizomycotina</taxon>
        <taxon>Eurotiomycetes</taxon>
        <taxon>Eurotiomycetidae</taxon>
        <taxon>Eurotiales</taxon>
        <taxon>Aspergillaceae</taxon>
        <taxon>Aspergillus</taxon>
        <taxon>Aspergillus subgen. Circumdati</taxon>
    </lineage>
</organism>
<gene>
    <name evidence="7" type="ORF">P170DRAFT_406892</name>
</gene>
<keyword evidence="1" id="KW-0805">Transcription regulation</keyword>
<keyword evidence="4" id="KW-0539">Nucleus</keyword>
<dbReference type="SMART" id="SM00906">
    <property type="entry name" value="Fungal_trans"/>
    <property type="match status" value="1"/>
</dbReference>
<dbReference type="Proteomes" id="UP000234275">
    <property type="component" value="Unassembled WGS sequence"/>
</dbReference>
<evidence type="ECO:0000259" key="6">
    <source>
        <dbReference type="SMART" id="SM00906"/>
    </source>
</evidence>
<evidence type="ECO:0000313" key="7">
    <source>
        <dbReference type="EMBL" id="PLB51189.1"/>
    </source>
</evidence>
<keyword evidence="8" id="KW-1185">Reference proteome</keyword>
<name>A0A2I2GE55_9EURO</name>
<feature type="domain" description="Xylanolytic transcriptional activator regulatory" evidence="6">
    <location>
        <begin position="251"/>
        <end position="324"/>
    </location>
</feature>
<dbReference type="EMBL" id="MSFO01000003">
    <property type="protein sequence ID" value="PLB51189.1"/>
    <property type="molecule type" value="Genomic_DNA"/>
</dbReference>
<evidence type="ECO:0000313" key="8">
    <source>
        <dbReference type="Proteomes" id="UP000234275"/>
    </source>
</evidence>
<evidence type="ECO:0000256" key="1">
    <source>
        <dbReference type="ARBA" id="ARBA00023015"/>
    </source>
</evidence>
<sequence length="662" mass="75021">MDSTEPDARPSNHESWIRNSSGATSPEPDERSSKRLKRGNYVSKAWYHASKTQNPPRGQKEGFSGETSINHALGEIEGYLRHVRELHSQPEPSASRETSVFLPSSPRGNSRHPGPSEILRNHGITPDFRQWSIFVQNFSDEVHVLFPFLHLPTLWTNHTTMWNDYILTPSIDDSEYTADNRLMMAQVWICVAIGKCTASPRSNTQQGKHSSGWSLYRASLDLIGDLFRSFQDCLDQMLVVYLFRVDANERAEKVLAIAISHAHHLGLHRSKVVNAMSAFNSELFRRVWWCLYVLDRRIAIETGHPVLIQDNNVDSPYPQCLGDGWLAAHQDDPKSCSDLNSDIDAEVNREIVTPIPYLIATIKYSMVVGKVWEAVYGARDSDLIPDPTLLDHLENTISQAQGEVRIEFSLLNQERQSNPQTSVLAWWQIKQQMIMRIRWLCLRLLIRKPLLRETSSSSHLQNDTTCISIARDILQRFSEVPEAKAKSAFPFLHYLVGATMVSLGLVCKQPDSKQTLGALTLQAAHSLERYCQNTWVSGRMVRTIWKLNQMVKTVIESPIPSRSHLPPAQMPLSMTPRLRGRPYRHSLLSNFPRNSSDQTLHSTIGTSARFPGIANLANAFGPNARSHHTQFLQHPSTAGIPNLLMTDFDFEERVNNFPATQR</sequence>
<dbReference type="Pfam" id="PF04082">
    <property type="entry name" value="Fungal_trans"/>
    <property type="match status" value="1"/>
</dbReference>
<dbReference type="GO" id="GO:0003677">
    <property type="term" value="F:DNA binding"/>
    <property type="evidence" value="ECO:0007669"/>
    <property type="project" value="UniProtKB-KW"/>
</dbReference>
<dbReference type="AlphaFoldDB" id="A0A2I2GE55"/>
<dbReference type="OrthoDB" id="3266505at2759"/>
<feature type="region of interest" description="Disordered" evidence="5">
    <location>
        <begin position="1"/>
        <end position="65"/>
    </location>
</feature>
<dbReference type="GeneID" id="36554351"/>
<dbReference type="InterPro" id="IPR051127">
    <property type="entry name" value="Fungal_SecMet_Regulators"/>
</dbReference>
<evidence type="ECO:0000256" key="5">
    <source>
        <dbReference type="SAM" id="MobiDB-lite"/>
    </source>
</evidence>
<keyword evidence="2" id="KW-0238">DNA-binding</keyword>